<dbReference type="Gene3D" id="3.20.20.80">
    <property type="entry name" value="Glycosidases"/>
    <property type="match status" value="1"/>
</dbReference>
<comment type="catalytic activity">
    <reaction evidence="1">
        <text>Hydrolysis of terminal non-reducing N-acetyl-D-hexosamine residues in N-acetyl-beta-D-hexosaminides.</text>
        <dbReference type="EC" id="3.2.1.52"/>
    </reaction>
</comment>
<evidence type="ECO:0000256" key="4">
    <source>
        <dbReference type="ARBA" id="ARBA00022801"/>
    </source>
</evidence>
<evidence type="ECO:0000259" key="5">
    <source>
        <dbReference type="Pfam" id="PF00728"/>
    </source>
</evidence>
<proteinExistence type="inferred from homology"/>
<comment type="similarity">
    <text evidence="2">Belongs to the glycosyl hydrolase 20 family.</text>
</comment>
<evidence type="ECO:0000313" key="6">
    <source>
        <dbReference type="EMBL" id="GMA91301.1"/>
    </source>
</evidence>
<comment type="caution">
    <text evidence="6">The sequence shown here is derived from an EMBL/GenBank/DDBJ whole genome shotgun (WGS) entry which is preliminary data.</text>
</comment>
<dbReference type="EC" id="3.2.1.52" evidence="3"/>
<organism evidence="6 7">
    <name type="scientific">Homoserinibacter gongjuensis</name>
    <dbReference type="NCBI Taxonomy" id="1162968"/>
    <lineage>
        <taxon>Bacteria</taxon>
        <taxon>Bacillati</taxon>
        <taxon>Actinomycetota</taxon>
        <taxon>Actinomycetes</taxon>
        <taxon>Micrococcales</taxon>
        <taxon>Microbacteriaceae</taxon>
        <taxon>Homoserinibacter</taxon>
    </lineage>
</organism>
<dbReference type="EMBL" id="BSVA01000001">
    <property type="protein sequence ID" value="GMA91301.1"/>
    <property type="molecule type" value="Genomic_DNA"/>
</dbReference>
<accession>A0ABQ6JSL7</accession>
<keyword evidence="4" id="KW-0378">Hydrolase</keyword>
<dbReference type="InterPro" id="IPR017853">
    <property type="entry name" value="GH"/>
</dbReference>
<dbReference type="PANTHER" id="PTHR22600:SF57">
    <property type="entry name" value="BETA-N-ACETYLHEXOSAMINIDASE"/>
    <property type="match status" value="1"/>
</dbReference>
<evidence type="ECO:0000256" key="1">
    <source>
        <dbReference type="ARBA" id="ARBA00001231"/>
    </source>
</evidence>
<protein>
    <recommendedName>
        <fullName evidence="3">beta-N-acetylhexosaminidase</fullName>
        <ecNumber evidence="3">3.2.1.52</ecNumber>
    </recommendedName>
</protein>
<dbReference type="Proteomes" id="UP001157069">
    <property type="component" value="Unassembled WGS sequence"/>
</dbReference>
<keyword evidence="7" id="KW-1185">Reference proteome</keyword>
<dbReference type="InterPro" id="IPR015883">
    <property type="entry name" value="Glyco_hydro_20_cat"/>
</dbReference>
<dbReference type="Pfam" id="PF00728">
    <property type="entry name" value="Glyco_hydro_20"/>
    <property type="match status" value="1"/>
</dbReference>
<gene>
    <name evidence="6" type="ORF">GCM10025869_18300</name>
</gene>
<evidence type="ECO:0000256" key="2">
    <source>
        <dbReference type="ARBA" id="ARBA00006285"/>
    </source>
</evidence>
<sequence length="122" mass="13772">MSPADVAYLDMKYDILTPHGLTWAKGPTRIEDAYGWDPAAVLPGVEEEQLLGVEAPMWTETLRTMDDVEQMAMPRLAAMAEVAWTPQAARDYAEFVPRLVTLARHWDAEGVHYLRPHGIPWP</sequence>
<evidence type="ECO:0000313" key="7">
    <source>
        <dbReference type="Proteomes" id="UP001157069"/>
    </source>
</evidence>
<name>A0ABQ6JSL7_9MICO</name>
<dbReference type="PANTHER" id="PTHR22600">
    <property type="entry name" value="BETA-HEXOSAMINIDASE"/>
    <property type="match status" value="1"/>
</dbReference>
<reference evidence="7" key="1">
    <citation type="journal article" date="2019" name="Int. J. Syst. Evol. Microbiol.">
        <title>The Global Catalogue of Microorganisms (GCM) 10K type strain sequencing project: providing services to taxonomists for standard genome sequencing and annotation.</title>
        <authorList>
            <consortium name="The Broad Institute Genomics Platform"/>
            <consortium name="The Broad Institute Genome Sequencing Center for Infectious Disease"/>
            <person name="Wu L."/>
            <person name="Ma J."/>
        </authorList>
    </citation>
    <scope>NUCLEOTIDE SEQUENCE [LARGE SCALE GENOMIC DNA]</scope>
    <source>
        <strain evidence="7">NBRC 108755</strain>
    </source>
</reference>
<dbReference type="SUPFAM" id="SSF51445">
    <property type="entry name" value="(Trans)glycosidases"/>
    <property type="match status" value="1"/>
</dbReference>
<evidence type="ECO:0000256" key="3">
    <source>
        <dbReference type="ARBA" id="ARBA00012663"/>
    </source>
</evidence>
<feature type="domain" description="Glycoside hydrolase family 20 catalytic" evidence="5">
    <location>
        <begin position="1"/>
        <end position="86"/>
    </location>
</feature>
<dbReference type="InterPro" id="IPR025705">
    <property type="entry name" value="Beta_hexosaminidase_sua/sub"/>
</dbReference>